<feature type="region of interest" description="Disordered" evidence="1">
    <location>
        <begin position="784"/>
        <end position="814"/>
    </location>
</feature>
<dbReference type="InterPro" id="IPR046112">
    <property type="entry name" value="DUF6049"/>
</dbReference>
<feature type="region of interest" description="Disordered" evidence="1">
    <location>
        <begin position="40"/>
        <end position="69"/>
    </location>
</feature>
<feature type="compositionally biased region" description="Polar residues" evidence="1">
    <location>
        <begin position="136"/>
        <end position="152"/>
    </location>
</feature>
<feature type="region of interest" description="Disordered" evidence="1">
    <location>
        <begin position="435"/>
        <end position="460"/>
    </location>
</feature>
<feature type="compositionally biased region" description="Polar residues" evidence="1">
    <location>
        <begin position="435"/>
        <end position="445"/>
    </location>
</feature>
<accession>A0ABX6A2C7</accession>
<evidence type="ECO:0000256" key="2">
    <source>
        <dbReference type="SAM" id="Phobius"/>
    </source>
</evidence>
<evidence type="ECO:0008006" key="5">
    <source>
        <dbReference type="Google" id="ProtNLM"/>
    </source>
</evidence>
<feature type="compositionally biased region" description="Pro residues" evidence="1">
    <location>
        <begin position="60"/>
        <end position="69"/>
    </location>
</feature>
<organism evidence="3 4">
    <name type="scientific">Dermabacter vaginalis</name>
    <dbReference type="NCBI Taxonomy" id="1630135"/>
    <lineage>
        <taxon>Bacteria</taxon>
        <taxon>Bacillati</taxon>
        <taxon>Actinomycetota</taxon>
        <taxon>Actinomycetes</taxon>
        <taxon>Micrococcales</taxon>
        <taxon>Dermabacteraceae</taxon>
        <taxon>Dermabacter</taxon>
    </lineage>
</organism>
<feature type="transmembrane region" description="Helical" evidence="2">
    <location>
        <begin position="760"/>
        <end position="778"/>
    </location>
</feature>
<evidence type="ECO:0000313" key="4">
    <source>
        <dbReference type="Proteomes" id="UP000323865"/>
    </source>
</evidence>
<feature type="compositionally biased region" description="Basic and acidic residues" evidence="1">
    <location>
        <begin position="800"/>
        <end position="814"/>
    </location>
</feature>
<keyword evidence="2" id="KW-0472">Membrane</keyword>
<gene>
    <name evidence="3" type="ORF">FOB48_00935</name>
</gene>
<keyword evidence="4" id="KW-1185">Reference proteome</keyword>
<name>A0ABX6A2C7_9MICO</name>
<evidence type="ECO:0000256" key="1">
    <source>
        <dbReference type="SAM" id="MobiDB-lite"/>
    </source>
</evidence>
<dbReference type="EMBL" id="CP044108">
    <property type="protein sequence ID" value="QEU11009.1"/>
    <property type="molecule type" value="Genomic_DNA"/>
</dbReference>
<reference evidence="3 4" key="1">
    <citation type="submission" date="2019-09" db="EMBL/GenBank/DDBJ databases">
        <title>FDA dAtabase for Regulatory Grade micrObial Sequences (FDA-ARGOS): Supporting development and validation of Infectious Disease Dx tests.</title>
        <authorList>
            <person name="Sciortino C."/>
            <person name="Tallon L."/>
            <person name="Sadzewicz L."/>
            <person name="Vavikolanu K."/>
            <person name="Mehta A."/>
            <person name="Aluvathingal J."/>
            <person name="Nadendla S."/>
            <person name="Nandy P."/>
            <person name="Geyer C."/>
            <person name="Yan Y."/>
            <person name="Sichtig H."/>
        </authorList>
    </citation>
    <scope>NUCLEOTIDE SEQUENCE [LARGE SCALE GENOMIC DNA]</scope>
    <source>
        <strain evidence="3 4">FDAARGOS_640</strain>
    </source>
</reference>
<feature type="region of interest" description="Disordered" evidence="1">
    <location>
        <begin position="300"/>
        <end position="349"/>
    </location>
</feature>
<sequence length="814" mass="84636">MLRSVTRRALRALLVMVALYSILCAALAPVGAFARSGSAAYQSTGQKPPAHVALTAPGLPSEPAPTPGPAPVADTPLTLDLLSLTPAAVRPGDTLEARVSITNTTDAPLENVALQLSSLTSRITDRTLADEWSATDPAQTSRRGTVRGTSAARTLAPGETAEFTVRIPADTLGYSRDESLWGPRRVALTAVTGATTAPDAEDSSANATPVATLRTFLVWQPADHTPSISLAYLAPLASTDPALVATNPEAFEKEVREGAFAAQWEIAQRDDVSWWLDPSMLAELKVPEGMSTVEEARLSLEAKTPTPSPSASPATPTAPPASDAGGAKETPSTPATARAAGTPWGPNAAWDERRSSLIDAARTHDVTLAPFALASPATARSTTRLLENEAASAAQSAGLAAAPTLTRVESGAVTAKAVRSSGAQTALVPAESFYSSLSPSVTPSGYAQIEGGGEPATPLLGYDTRLTRLSERLADHNDPELSIQRALADTALLAGEPASAPRTILLAPSPTSRLNPARTSRMLDALGAAPWVTHASASTLVKAAKTGEGTTSISGESGDYWVGKVNKLHAIAEKSDASPARIDPEAQKVPAGASGRVEKSLTKLGDVRAVLEDPSYLYAAILLAASGVSTPLFEDPHAHVTRLAHLNTVTEANAKRISLTLAGTYNLVSNEASIPYTVHNGFSTPVTLNPSVSFSQRIAKAGATLEPVTLPALTTGDNAIPVEAVRSGSGSFTVMITNGDDVLLDSRESQLSVNPEWENWTTLIAMVLLAALVITGVIRAGRTKSDARSPALTEPEDLASVDHPDAPPHTRVEH</sequence>
<evidence type="ECO:0000313" key="3">
    <source>
        <dbReference type="EMBL" id="QEU11009.1"/>
    </source>
</evidence>
<keyword evidence="2" id="KW-0812">Transmembrane</keyword>
<keyword evidence="2" id="KW-1133">Transmembrane helix</keyword>
<dbReference type="Pfam" id="PF19516">
    <property type="entry name" value="DUF6049"/>
    <property type="match status" value="1"/>
</dbReference>
<feature type="region of interest" description="Disordered" evidence="1">
    <location>
        <begin position="134"/>
        <end position="154"/>
    </location>
</feature>
<dbReference type="RefSeq" id="WP_150332444.1">
    <property type="nucleotide sequence ID" value="NZ_CP044108.1"/>
</dbReference>
<proteinExistence type="predicted"/>
<protein>
    <recommendedName>
        <fullName evidence="5">DUF916 domain-containing protein</fullName>
    </recommendedName>
</protein>
<dbReference type="Proteomes" id="UP000323865">
    <property type="component" value="Chromosome"/>
</dbReference>